<evidence type="ECO:0000256" key="7">
    <source>
        <dbReference type="ARBA" id="ARBA00022909"/>
    </source>
</evidence>
<dbReference type="RefSeq" id="WP_108565481.1">
    <property type="nucleotide sequence ID" value="NZ_CP031769.1"/>
</dbReference>
<dbReference type="GO" id="GO:0003848">
    <property type="term" value="F:2-amino-4-hydroxy-6-hydroxymethyldihydropteridine diphosphokinase activity"/>
    <property type="evidence" value="ECO:0007669"/>
    <property type="project" value="UniProtKB-EC"/>
</dbReference>
<evidence type="ECO:0000256" key="4">
    <source>
        <dbReference type="ARBA" id="ARBA00022741"/>
    </source>
</evidence>
<dbReference type="Proteomes" id="UP000262073">
    <property type="component" value="Chromosome"/>
</dbReference>
<evidence type="ECO:0000256" key="1">
    <source>
        <dbReference type="ARBA" id="ARBA00005051"/>
    </source>
</evidence>
<evidence type="ECO:0000313" key="9">
    <source>
        <dbReference type="EMBL" id="AXR05403.1"/>
    </source>
</evidence>
<keyword evidence="6" id="KW-0067">ATP-binding</keyword>
<dbReference type="CDD" id="cd00483">
    <property type="entry name" value="HPPK"/>
    <property type="match status" value="1"/>
</dbReference>
<dbReference type="GO" id="GO:0046656">
    <property type="term" value="P:folic acid biosynthetic process"/>
    <property type="evidence" value="ECO:0007669"/>
    <property type="project" value="UniProtKB-KW"/>
</dbReference>
<dbReference type="EMBL" id="CP031769">
    <property type="protein sequence ID" value="AXR05403.1"/>
    <property type="molecule type" value="Genomic_DNA"/>
</dbReference>
<dbReference type="SUPFAM" id="SSF55083">
    <property type="entry name" value="6-hydroxymethyl-7,8-dihydropterin pyrophosphokinase, HPPK"/>
    <property type="match status" value="1"/>
</dbReference>
<name>A0A346NIP6_9ALTE</name>
<dbReference type="EC" id="2.7.6.3" evidence="2"/>
<dbReference type="Pfam" id="PF01288">
    <property type="entry name" value="HPPK"/>
    <property type="match status" value="1"/>
</dbReference>
<sequence>MTLNKVLISVGSNIEREKYTRAGLASLDRQFSDISCSGVYESEAVGFNGSAFYNLIVKAYTPLEVTQVNDILKRIERDNGRTHSEKKFCSRTLDLDLLTFNQVIIRQPIVLPREEILYNAFVLQPLAELVPADIHPVTGKTYRQLWQEYDKTAQRLWPVDFTWSDV</sequence>
<dbReference type="GO" id="GO:0005524">
    <property type="term" value="F:ATP binding"/>
    <property type="evidence" value="ECO:0007669"/>
    <property type="project" value="UniProtKB-KW"/>
</dbReference>
<evidence type="ECO:0000313" key="10">
    <source>
        <dbReference type="Proteomes" id="UP000262073"/>
    </source>
</evidence>
<evidence type="ECO:0000256" key="3">
    <source>
        <dbReference type="ARBA" id="ARBA00022679"/>
    </source>
</evidence>
<evidence type="ECO:0000259" key="8">
    <source>
        <dbReference type="Pfam" id="PF01288"/>
    </source>
</evidence>
<feature type="domain" description="7,8-dihydro-6-hydroxymethylpterin-pyrophosphokinase" evidence="8">
    <location>
        <begin position="8"/>
        <end position="131"/>
    </location>
</feature>
<dbReference type="NCBIfam" id="TIGR01498">
    <property type="entry name" value="folK"/>
    <property type="match status" value="1"/>
</dbReference>
<organism evidence="9 10">
    <name type="scientific">Salinimonas sediminis</name>
    <dbReference type="NCBI Taxonomy" id="2303538"/>
    <lineage>
        <taxon>Bacteria</taxon>
        <taxon>Pseudomonadati</taxon>
        <taxon>Pseudomonadota</taxon>
        <taxon>Gammaproteobacteria</taxon>
        <taxon>Alteromonadales</taxon>
        <taxon>Alteromonadaceae</taxon>
        <taxon>Alteromonas/Salinimonas group</taxon>
        <taxon>Salinimonas</taxon>
    </lineage>
</organism>
<keyword evidence="4" id="KW-0547">Nucleotide-binding</keyword>
<comment type="pathway">
    <text evidence="1">Cofactor biosynthesis; tetrahydrofolate biosynthesis; 2-amino-4-hydroxy-6-hydroxymethyl-7,8-dihydropteridine diphosphate from 7,8-dihydroneopterin triphosphate: step 4/4.</text>
</comment>
<keyword evidence="10" id="KW-1185">Reference proteome</keyword>
<dbReference type="GO" id="GO:0016301">
    <property type="term" value="F:kinase activity"/>
    <property type="evidence" value="ECO:0007669"/>
    <property type="project" value="UniProtKB-KW"/>
</dbReference>
<evidence type="ECO:0000256" key="5">
    <source>
        <dbReference type="ARBA" id="ARBA00022777"/>
    </source>
</evidence>
<dbReference type="AlphaFoldDB" id="A0A346NIP6"/>
<keyword evidence="3 9" id="KW-0808">Transferase</keyword>
<keyword evidence="5 9" id="KW-0418">Kinase</keyword>
<dbReference type="KEGG" id="salm:D0Y50_02885"/>
<dbReference type="Gene3D" id="3.30.70.560">
    <property type="entry name" value="7,8-Dihydro-6-hydroxymethylpterin-pyrophosphokinase HPPK"/>
    <property type="match status" value="1"/>
</dbReference>
<gene>
    <name evidence="9" type="primary">folK</name>
    <name evidence="9" type="ORF">D0Y50_02885</name>
</gene>
<protein>
    <recommendedName>
        <fullName evidence="2">2-amino-4-hydroxy-6-hydroxymethyldihydropteridine diphosphokinase</fullName>
        <ecNumber evidence="2">2.7.6.3</ecNumber>
    </recommendedName>
</protein>
<dbReference type="GO" id="GO:0046654">
    <property type="term" value="P:tetrahydrofolate biosynthetic process"/>
    <property type="evidence" value="ECO:0007669"/>
    <property type="project" value="UniProtKB-UniPathway"/>
</dbReference>
<keyword evidence="7" id="KW-0289">Folate biosynthesis</keyword>
<reference evidence="9 10" key="1">
    <citation type="submission" date="2018-08" db="EMBL/GenBank/DDBJ databases">
        <title>Salinimonas sediminis sp. nov., a piezophilic bacterium isolated from a deep-sea sediment sample from the New Britain Trench.</title>
        <authorList>
            <person name="Cao J."/>
        </authorList>
    </citation>
    <scope>NUCLEOTIDE SEQUENCE [LARGE SCALE GENOMIC DNA]</scope>
    <source>
        <strain evidence="9 10">N102</strain>
    </source>
</reference>
<dbReference type="UniPathway" id="UPA00077">
    <property type="reaction ID" value="UER00155"/>
</dbReference>
<dbReference type="OrthoDB" id="9790168at2"/>
<dbReference type="InterPro" id="IPR000550">
    <property type="entry name" value="Hppk"/>
</dbReference>
<evidence type="ECO:0000256" key="6">
    <source>
        <dbReference type="ARBA" id="ARBA00022840"/>
    </source>
</evidence>
<proteinExistence type="predicted"/>
<accession>A0A346NIP6</accession>
<dbReference type="InterPro" id="IPR035907">
    <property type="entry name" value="Hppk_sf"/>
</dbReference>
<dbReference type="PANTHER" id="PTHR43071:SF2">
    <property type="entry name" value="2-AMINO-4-HYDROXY-6-HYDROXYMETHYLDIHYDROPTERIDINE PYROPHOSPHOKINASE"/>
    <property type="match status" value="1"/>
</dbReference>
<evidence type="ECO:0000256" key="2">
    <source>
        <dbReference type="ARBA" id="ARBA00013253"/>
    </source>
</evidence>
<dbReference type="PANTHER" id="PTHR43071">
    <property type="entry name" value="2-AMINO-4-HYDROXY-6-HYDROXYMETHYLDIHYDROPTERIDINE PYROPHOSPHOKINASE"/>
    <property type="match status" value="1"/>
</dbReference>